<dbReference type="PANTHER" id="PTHR43811:SF57">
    <property type="entry name" value="FKBP-TYPE PEPTIDYL-PROLYL CIS-TRANS ISOMERASE FKPA-RELATED"/>
    <property type="match status" value="1"/>
</dbReference>
<dbReference type="EMBL" id="JACHTF010000002">
    <property type="protein sequence ID" value="MBB1059377.1"/>
    <property type="molecule type" value="Genomic_DNA"/>
</dbReference>
<dbReference type="AlphaFoldDB" id="A0A7W3TJB0"/>
<keyword evidence="4 5" id="KW-0413">Isomerase</keyword>
<dbReference type="InterPro" id="IPR001179">
    <property type="entry name" value="PPIase_FKBP_dom"/>
</dbReference>
<name>A0A7W3TJB0_9GAMM</name>
<evidence type="ECO:0000256" key="6">
    <source>
        <dbReference type="RuleBase" id="RU003915"/>
    </source>
</evidence>
<proteinExistence type="inferred from homology"/>
<dbReference type="PANTHER" id="PTHR43811">
    <property type="entry name" value="FKBP-TYPE PEPTIDYL-PROLYL CIS-TRANS ISOMERASE FKPA"/>
    <property type="match status" value="1"/>
</dbReference>
<dbReference type="Proteomes" id="UP000523196">
    <property type="component" value="Unassembled WGS sequence"/>
</dbReference>
<evidence type="ECO:0000313" key="9">
    <source>
        <dbReference type="EMBL" id="MBB1059377.1"/>
    </source>
</evidence>
<keyword evidence="7" id="KW-0732">Signal</keyword>
<dbReference type="InterPro" id="IPR000774">
    <property type="entry name" value="PPIase_FKBP_N"/>
</dbReference>
<sequence>MKALIRGAAALVVAAVAVAGIATTHVARAQDAAALSSDRDKVSYMIGQDVGGSIAPIGEDLDLAAFQRALENAFKGGEPLITGPEASTVGQALMLRSASRAGQAPAGVEIPEVDKEKVGYLVGNDVGRMLKPIHDEIELPVFLQSVRDKTSGAPSKLDEATLASIRESFSARMKTKAAERLAATKAEGEAFLAANKGQKGVITTGSGLQYMVLRQGSGPRPRSSDTVRVNYKGTLLDGTVFDSSYDRGVPAEFALDQVIAGWTEGVALMPVGSKYRFWVPSALAYGARGMPQGGIGPDTMLIFEVELQAIL</sequence>
<comment type="catalytic activity">
    <reaction evidence="1 5 6">
        <text>[protein]-peptidylproline (omega=180) = [protein]-peptidylproline (omega=0)</text>
        <dbReference type="Rhea" id="RHEA:16237"/>
        <dbReference type="Rhea" id="RHEA-COMP:10747"/>
        <dbReference type="Rhea" id="RHEA-COMP:10748"/>
        <dbReference type="ChEBI" id="CHEBI:83833"/>
        <dbReference type="ChEBI" id="CHEBI:83834"/>
        <dbReference type="EC" id="5.2.1.8"/>
    </reaction>
</comment>
<evidence type="ECO:0000256" key="2">
    <source>
        <dbReference type="ARBA" id="ARBA00006577"/>
    </source>
</evidence>
<dbReference type="RefSeq" id="WP_182685026.1">
    <property type="nucleotide sequence ID" value="NZ_JACHTF010000002.1"/>
</dbReference>
<evidence type="ECO:0000256" key="5">
    <source>
        <dbReference type="PROSITE-ProRule" id="PRU00277"/>
    </source>
</evidence>
<dbReference type="GO" id="GO:0003755">
    <property type="term" value="F:peptidyl-prolyl cis-trans isomerase activity"/>
    <property type="evidence" value="ECO:0007669"/>
    <property type="project" value="UniProtKB-UniRule"/>
</dbReference>
<dbReference type="PROSITE" id="PS50059">
    <property type="entry name" value="FKBP_PPIASE"/>
    <property type="match status" value="1"/>
</dbReference>
<dbReference type="Gene3D" id="3.10.50.40">
    <property type="match status" value="1"/>
</dbReference>
<comment type="similarity">
    <text evidence="2 6">Belongs to the FKBP-type PPIase family.</text>
</comment>
<evidence type="ECO:0000313" key="10">
    <source>
        <dbReference type="Proteomes" id="UP000523196"/>
    </source>
</evidence>
<dbReference type="GO" id="GO:0006457">
    <property type="term" value="P:protein folding"/>
    <property type="evidence" value="ECO:0007669"/>
    <property type="project" value="InterPro"/>
</dbReference>
<evidence type="ECO:0000256" key="3">
    <source>
        <dbReference type="ARBA" id="ARBA00023110"/>
    </source>
</evidence>
<evidence type="ECO:0000256" key="7">
    <source>
        <dbReference type="SAM" id="SignalP"/>
    </source>
</evidence>
<gene>
    <name evidence="9" type="ORF">H4F98_02185</name>
</gene>
<evidence type="ECO:0000256" key="4">
    <source>
        <dbReference type="ARBA" id="ARBA00023235"/>
    </source>
</evidence>
<dbReference type="InterPro" id="IPR046357">
    <property type="entry name" value="PPIase_dom_sf"/>
</dbReference>
<organism evidence="9 10">
    <name type="scientific">Marilutibacter spongiae</name>
    <dbReference type="NCBI Taxonomy" id="2025720"/>
    <lineage>
        <taxon>Bacteria</taxon>
        <taxon>Pseudomonadati</taxon>
        <taxon>Pseudomonadota</taxon>
        <taxon>Gammaproteobacteria</taxon>
        <taxon>Lysobacterales</taxon>
        <taxon>Lysobacteraceae</taxon>
        <taxon>Marilutibacter</taxon>
    </lineage>
</organism>
<feature type="signal peptide" evidence="7">
    <location>
        <begin position="1"/>
        <end position="29"/>
    </location>
</feature>
<evidence type="ECO:0000259" key="8">
    <source>
        <dbReference type="PROSITE" id="PS50059"/>
    </source>
</evidence>
<keyword evidence="3 5" id="KW-0697">Rotamase</keyword>
<protein>
    <recommendedName>
        <fullName evidence="6">Peptidyl-prolyl cis-trans isomerase</fullName>
        <ecNumber evidence="6">5.2.1.8</ecNumber>
    </recommendedName>
</protein>
<reference evidence="9 10" key="1">
    <citation type="submission" date="2020-08" db="EMBL/GenBank/DDBJ databases">
        <authorList>
            <person name="Xu S."/>
            <person name="Li A."/>
        </authorList>
    </citation>
    <scope>NUCLEOTIDE SEQUENCE [LARGE SCALE GENOMIC DNA]</scope>
    <source>
        <strain evidence="9 10">119BY6-57</strain>
    </source>
</reference>
<dbReference type="EC" id="5.2.1.8" evidence="6"/>
<dbReference type="Pfam" id="PF00254">
    <property type="entry name" value="FKBP_C"/>
    <property type="match status" value="1"/>
</dbReference>
<dbReference type="SUPFAM" id="SSF54534">
    <property type="entry name" value="FKBP-like"/>
    <property type="match status" value="1"/>
</dbReference>
<dbReference type="Gene3D" id="1.10.287.460">
    <property type="entry name" value="Peptidyl-prolyl cis-trans isomerase, FKBP-type, N-terminal domain"/>
    <property type="match status" value="2"/>
</dbReference>
<feature type="domain" description="PPIase FKBP-type" evidence="8">
    <location>
        <begin position="224"/>
        <end position="311"/>
    </location>
</feature>
<keyword evidence="10" id="KW-1185">Reference proteome</keyword>
<dbReference type="InterPro" id="IPR036944">
    <property type="entry name" value="PPIase_FKBP_N_sf"/>
</dbReference>
<comment type="caution">
    <text evidence="9">The sequence shown here is derived from an EMBL/GenBank/DDBJ whole genome shotgun (WGS) entry which is preliminary data.</text>
</comment>
<dbReference type="Pfam" id="PF01346">
    <property type="entry name" value="FKBP_N"/>
    <property type="match status" value="2"/>
</dbReference>
<accession>A0A7W3TJB0</accession>
<feature type="chain" id="PRO_5030979716" description="Peptidyl-prolyl cis-trans isomerase" evidence="7">
    <location>
        <begin position="30"/>
        <end position="311"/>
    </location>
</feature>
<evidence type="ECO:0000256" key="1">
    <source>
        <dbReference type="ARBA" id="ARBA00000971"/>
    </source>
</evidence>